<dbReference type="Gene3D" id="1.10.10.10">
    <property type="entry name" value="Winged helix-like DNA-binding domain superfamily/Winged helix DNA-binding domain"/>
    <property type="match status" value="1"/>
</dbReference>
<dbReference type="SUPFAM" id="SSF53335">
    <property type="entry name" value="S-adenosyl-L-methionine-dependent methyltransferases"/>
    <property type="match status" value="1"/>
</dbReference>
<dbReference type="AlphaFoldDB" id="A0A2C6DLV7"/>
<dbReference type="Pfam" id="PF13489">
    <property type="entry name" value="Methyltransf_23"/>
    <property type="match status" value="1"/>
</dbReference>
<dbReference type="SUPFAM" id="SSF46785">
    <property type="entry name" value="Winged helix' DNA-binding domain"/>
    <property type="match status" value="1"/>
</dbReference>
<organism evidence="2 3">
    <name type="scientific">Budvicia aquatica</name>
    <dbReference type="NCBI Taxonomy" id="82979"/>
    <lineage>
        <taxon>Bacteria</taxon>
        <taxon>Pseudomonadati</taxon>
        <taxon>Pseudomonadota</taxon>
        <taxon>Gammaproteobacteria</taxon>
        <taxon>Enterobacterales</taxon>
        <taxon>Budviciaceae</taxon>
        <taxon>Budvicia</taxon>
    </lineage>
</organism>
<dbReference type="STRING" id="1111728.GCA_000427805_03529"/>
<dbReference type="PANTHER" id="PTHR43591:SF99">
    <property type="entry name" value="OS06G0646000 PROTEIN"/>
    <property type="match status" value="1"/>
</dbReference>
<dbReference type="Pfam" id="PF08100">
    <property type="entry name" value="Dimerisation"/>
    <property type="match status" value="1"/>
</dbReference>
<dbReference type="InterPro" id="IPR036388">
    <property type="entry name" value="WH-like_DNA-bd_sf"/>
</dbReference>
<dbReference type="GO" id="GO:0046983">
    <property type="term" value="F:protein dimerization activity"/>
    <property type="evidence" value="ECO:0007669"/>
    <property type="project" value="InterPro"/>
</dbReference>
<dbReference type="Gene3D" id="3.40.50.150">
    <property type="entry name" value="Vaccinia Virus protein VP39"/>
    <property type="match status" value="1"/>
</dbReference>
<comment type="caution">
    <text evidence="2">The sequence shown here is derived from an EMBL/GenBank/DDBJ whole genome shotgun (WGS) entry which is preliminary data.</text>
</comment>
<dbReference type="Proteomes" id="UP000224974">
    <property type="component" value="Unassembled WGS sequence"/>
</dbReference>
<protein>
    <submittedName>
        <fullName evidence="2">O-methyltransferase</fullName>
    </submittedName>
</protein>
<sequence>MNFEQEIQLQSYWDLVLANVSADVLRVAIEWDLFRYLERPRAVADVAARLGLDPVNMGYVLDMLWSMALVARKPGDPLRYFNQPIAKKYFCSGSAHYLGDAFLFRLKGLRHFGHQLAEQVRSGVSYNQAVDVSTIQANWAKAASLQIAQEQRAITAGVVIALMKNIPEFQYGGRLLDLGCGPGLIAIAMLQACPAFSGEVFDFPATVKVAQNNINQAGLADRLQVRCGDLEVDPIGDNFDLIWCSSVLHFMPDINATLAKIWSALKPGGVFISAHAEVPSTASEARKVLPYYLSMQMKGCHVTPKGELSSAMAAAGFIDIEQYDDVVFPVAPVSVLVARKEGV</sequence>
<dbReference type="PROSITE" id="PS51683">
    <property type="entry name" value="SAM_OMT_II"/>
    <property type="match status" value="1"/>
</dbReference>
<dbReference type="InterPro" id="IPR016461">
    <property type="entry name" value="COMT-like"/>
</dbReference>
<dbReference type="InterPro" id="IPR012967">
    <property type="entry name" value="COMT_dimerisation"/>
</dbReference>
<dbReference type="GO" id="GO:0008168">
    <property type="term" value="F:methyltransferase activity"/>
    <property type="evidence" value="ECO:0007669"/>
    <property type="project" value="UniProtKB-KW"/>
</dbReference>
<name>A0A2C6DLV7_9GAMM</name>
<evidence type="ECO:0000259" key="1">
    <source>
        <dbReference type="Pfam" id="PF08100"/>
    </source>
</evidence>
<reference evidence="3" key="1">
    <citation type="submission" date="2017-09" db="EMBL/GenBank/DDBJ databases">
        <title>FDA dAtabase for Regulatory Grade micrObial Sequences (FDA-ARGOS): Supporting development and validation of Infectious Disease Dx tests.</title>
        <authorList>
            <person name="Minogue T."/>
            <person name="Wolcott M."/>
            <person name="Wasieloski L."/>
            <person name="Aguilar W."/>
            <person name="Moore D."/>
            <person name="Tallon L."/>
            <person name="Sadzewicz L."/>
            <person name="Ott S."/>
            <person name="Zhao X."/>
            <person name="Nagaraj S."/>
            <person name="Vavikolanu K."/>
            <person name="Aluvathingal J."/>
            <person name="Nadendla S."/>
            <person name="Sichtig H."/>
        </authorList>
    </citation>
    <scope>NUCLEOTIDE SEQUENCE [LARGE SCALE GENOMIC DNA]</scope>
    <source>
        <strain evidence="3">FDAARGOS_387</strain>
    </source>
</reference>
<dbReference type="PANTHER" id="PTHR43591">
    <property type="entry name" value="METHYLTRANSFERASE"/>
    <property type="match status" value="1"/>
</dbReference>
<dbReference type="OrthoDB" id="8700339at2"/>
<dbReference type="InterPro" id="IPR036390">
    <property type="entry name" value="WH_DNA-bd_sf"/>
</dbReference>
<gene>
    <name evidence="2" type="ORF">CRN84_10540</name>
</gene>
<keyword evidence="2" id="KW-0808">Transferase</keyword>
<keyword evidence="3" id="KW-1185">Reference proteome</keyword>
<evidence type="ECO:0000313" key="3">
    <source>
        <dbReference type="Proteomes" id="UP000224974"/>
    </source>
</evidence>
<keyword evidence="2" id="KW-0489">Methyltransferase</keyword>
<dbReference type="GO" id="GO:0032259">
    <property type="term" value="P:methylation"/>
    <property type="evidence" value="ECO:0007669"/>
    <property type="project" value="UniProtKB-KW"/>
</dbReference>
<dbReference type="CDD" id="cd02440">
    <property type="entry name" value="AdoMet_MTases"/>
    <property type="match status" value="1"/>
</dbReference>
<evidence type="ECO:0000313" key="2">
    <source>
        <dbReference type="EMBL" id="PHI29744.1"/>
    </source>
</evidence>
<accession>A0A2C6DLV7</accession>
<feature type="domain" description="O-methyltransferase dimerisation" evidence="1">
    <location>
        <begin position="13"/>
        <end position="89"/>
    </location>
</feature>
<dbReference type="RefSeq" id="WP_029095609.1">
    <property type="nucleotide sequence ID" value="NZ_PDDX01000001.1"/>
</dbReference>
<proteinExistence type="predicted"/>
<dbReference type="InterPro" id="IPR029063">
    <property type="entry name" value="SAM-dependent_MTases_sf"/>
</dbReference>
<dbReference type="EMBL" id="PDDX01000001">
    <property type="protein sequence ID" value="PHI29744.1"/>
    <property type="molecule type" value="Genomic_DNA"/>
</dbReference>